<evidence type="ECO:0000313" key="3">
    <source>
        <dbReference type="EMBL" id="GKV27059.1"/>
    </source>
</evidence>
<gene>
    <name evidence="3" type="ORF">SLEP1_g36267</name>
</gene>
<dbReference type="InterPro" id="IPR005162">
    <property type="entry name" value="Retrotrans_gag_dom"/>
</dbReference>
<evidence type="ECO:0000259" key="2">
    <source>
        <dbReference type="Pfam" id="PF03732"/>
    </source>
</evidence>
<keyword evidence="4" id="KW-1185">Reference proteome</keyword>
<name>A0AAV5KR61_9ROSI</name>
<feature type="region of interest" description="Disordered" evidence="1">
    <location>
        <begin position="159"/>
        <end position="181"/>
    </location>
</feature>
<sequence>MPQFKTYDGTKDPDDHLHPFCSIMQAQNASDALMCKIFPSTLRGNAQTWYYSLQSKLISSYAELAASFATKFSSHRLIRKTTSELMRVAQREGESLKNYMNRFNDAILGIDLFNQVGLVAIIQGFKHERFRDSLIKHPPITFDEANERSWKFIQAEEHALSGKPSPNKEDHGHTTKECHSLKSKLEGLARKRMLNDYISNKDQLKFIREQGRLQGSWDASNKIGVGYQQPPPPFPPPSRIIHMIIGGLETGGMRSKQQKLYVREMVSSFNIIIGRPILTEIQAVVSQFDLCMKFPTPMGVETLRDNQEVMGIELPNNIFEDEARATPAEEVEEVQLDDNDPIKKMQIETKLSSKEREELISFLKSNKDVFAWTLADMPGILTLVAVHKLSTHLLKKPVAQKRCLFRGERLKQSG</sequence>
<proteinExistence type="predicted"/>
<dbReference type="Proteomes" id="UP001054252">
    <property type="component" value="Unassembled WGS sequence"/>
</dbReference>
<evidence type="ECO:0000256" key="1">
    <source>
        <dbReference type="SAM" id="MobiDB-lite"/>
    </source>
</evidence>
<dbReference type="Pfam" id="PF03732">
    <property type="entry name" value="Retrotrans_gag"/>
    <property type="match status" value="1"/>
</dbReference>
<evidence type="ECO:0000313" key="4">
    <source>
        <dbReference type="Proteomes" id="UP001054252"/>
    </source>
</evidence>
<protein>
    <recommendedName>
        <fullName evidence="2">Retrotransposon gag domain-containing protein</fullName>
    </recommendedName>
</protein>
<feature type="domain" description="Retrotransposon gag" evidence="2">
    <location>
        <begin position="36"/>
        <end position="115"/>
    </location>
</feature>
<dbReference type="PANTHER" id="PTHR33223">
    <property type="entry name" value="CCHC-TYPE DOMAIN-CONTAINING PROTEIN"/>
    <property type="match status" value="1"/>
</dbReference>
<reference evidence="3 4" key="1">
    <citation type="journal article" date="2021" name="Commun. Biol.">
        <title>The genome of Shorea leprosula (Dipterocarpaceae) highlights the ecological relevance of drought in aseasonal tropical rainforests.</title>
        <authorList>
            <person name="Ng K.K.S."/>
            <person name="Kobayashi M.J."/>
            <person name="Fawcett J.A."/>
            <person name="Hatakeyama M."/>
            <person name="Paape T."/>
            <person name="Ng C.H."/>
            <person name="Ang C.C."/>
            <person name="Tnah L.H."/>
            <person name="Lee C.T."/>
            <person name="Nishiyama T."/>
            <person name="Sese J."/>
            <person name="O'Brien M.J."/>
            <person name="Copetti D."/>
            <person name="Mohd Noor M.I."/>
            <person name="Ong R.C."/>
            <person name="Putra M."/>
            <person name="Sireger I.Z."/>
            <person name="Indrioko S."/>
            <person name="Kosugi Y."/>
            <person name="Izuno A."/>
            <person name="Isagi Y."/>
            <person name="Lee S.L."/>
            <person name="Shimizu K.K."/>
        </authorList>
    </citation>
    <scope>NUCLEOTIDE SEQUENCE [LARGE SCALE GENOMIC DNA]</scope>
    <source>
        <strain evidence="3">214</strain>
    </source>
</reference>
<dbReference type="AlphaFoldDB" id="A0AAV5KR61"/>
<organism evidence="3 4">
    <name type="scientific">Rubroshorea leprosula</name>
    <dbReference type="NCBI Taxonomy" id="152421"/>
    <lineage>
        <taxon>Eukaryota</taxon>
        <taxon>Viridiplantae</taxon>
        <taxon>Streptophyta</taxon>
        <taxon>Embryophyta</taxon>
        <taxon>Tracheophyta</taxon>
        <taxon>Spermatophyta</taxon>
        <taxon>Magnoliopsida</taxon>
        <taxon>eudicotyledons</taxon>
        <taxon>Gunneridae</taxon>
        <taxon>Pentapetalae</taxon>
        <taxon>rosids</taxon>
        <taxon>malvids</taxon>
        <taxon>Malvales</taxon>
        <taxon>Dipterocarpaceae</taxon>
        <taxon>Rubroshorea</taxon>
    </lineage>
</organism>
<dbReference type="PANTHER" id="PTHR33223:SF10">
    <property type="entry name" value="AMINOTRANSFERASE-LIKE PLANT MOBILE DOMAIN-CONTAINING PROTEIN"/>
    <property type="match status" value="1"/>
</dbReference>
<comment type="caution">
    <text evidence="3">The sequence shown here is derived from an EMBL/GenBank/DDBJ whole genome shotgun (WGS) entry which is preliminary data.</text>
</comment>
<dbReference type="EMBL" id="BPVZ01000074">
    <property type="protein sequence ID" value="GKV27059.1"/>
    <property type="molecule type" value="Genomic_DNA"/>
</dbReference>
<accession>A0AAV5KR61</accession>